<proteinExistence type="predicted"/>
<protein>
    <submittedName>
        <fullName evidence="1">Phosphonate C-P lyase system protein PhnH</fullName>
    </submittedName>
</protein>
<dbReference type="Pfam" id="PF05845">
    <property type="entry name" value="PhnH"/>
    <property type="match status" value="1"/>
</dbReference>
<organism evidence="1 2">
    <name type="scientific">Paraburkholderia edwinii</name>
    <dbReference type="NCBI Taxonomy" id="2861782"/>
    <lineage>
        <taxon>Bacteria</taxon>
        <taxon>Pseudomonadati</taxon>
        <taxon>Pseudomonadota</taxon>
        <taxon>Betaproteobacteria</taxon>
        <taxon>Burkholderiales</taxon>
        <taxon>Burkholderiaceae</taxon>
        <taxon>Paraburkholderia</taxon>
    </lineage>
</organism>
<evidence type="ECO:0000313" key="2">
    <source>
        <dbReference type="Proteomes" id="UP000826462"/>
    </source>
</evidence>
<dbReference type="SUPFAM" id="SSF159709">
    <property type="entry name" value="PhnH-like"/>
    <property type="match status" value="1"/>
</dbReference>
<reference evidence="1 2" key="1">
    <citation type="submission" date="2021-07" db="EMBL/GenBank/DDBJ databases">
        <title>Paraburkholderia edwinii protects Aspergillus sp. from phenazines by acting as a toxin sponge.</title>
        <authorList>
            <person name="Dahlstrom K.M."/>
            <person name="Newman D.K."/>
        </authorList>
    </citation>
    <scope>NUCLEOTIDE SEQUENCE [LARGE SCALE GENOMIC DNA]</scope>
    <source>
        <strain evidence="1 2">Pe01</strain>
    </source>
</reference>
<dbReference type="GO" id="GO:0016829">
    <property type="term" value="F:lyase activity"/>
    <property type="evidence" value="ECO:0007669"/>
    <property type="project" value="UniProtKB-KW"/>
</dbReference>
<keyword evidence="2" id="KW-1185">Reference proteome</keyword>
<dbReference type="InterPro" id="IPR038058">
    <property type="entry name" value="PhnH-like_sp"/>
</dbReference>
<dbReference type="Gene3D" id="3.40.50.11310">
    <property type="entry name" value="Bacterial phosphonate metabolism protein PhnH"/>
    <property type="match status" value="1"/>
</dbReference>
<keyword evidence="1" id="KW-0456">Lyase</keyword>
<dbReference type="RefSeq" id="WP_219801649.1">
    <property type="nucleotide sequence ID" value="NZ_CP080096.1"/>
</dbReference>
<dbReference type="EMBL" id="CP080096">
    <property type="protein sequence ID" value="QYD72221.1"/>
    <property type="molecule type" value="Genomic_DNA"/>
</dbReference>
<dbReference type="Proteomes" id="UP000826462">
    <property type="component" value="Chromosome 2"/>
</dbReference>
<gene>
    <name evidence="1" type="primary">phnH</name>
    <name evidence="1" type="ORF">KZJ38_35360</name>
</gene>
<evidence type="ECO:0000313" key="1">
    <source>
        <dbReference type="EMBL" id="QYD72221.1"/>
    </source>
</evidence>
<dbReference type="NCBIfam" id="TIGR03292">
    <property type="entry name" value="PhnH_redo"/>
    <property type="match status" value="1"/>
</dbReference>
<accession>A0ABX8UTT9</accession>
<name>A0ABX8UTT9_9BURK</name>
<dbReference type="InterPro" id="IPR008772">
    <property type="entry name" value="Phosphonate_metab_PhnH"/>
</dbReference>
<sequence length="218" mass="22963">MNTPNNQAQAALSTSLATLTPGFADPVHDTQAVFRTLLDVLSRPGTIGTVSNVLPALSATANAPHQPAADRAAFAALLTLCDFSTPVWLAQDDVPLASALRFHTGAPLVDTPQRAAFAYVHNAAAMPALEHFAPGDPESPETSATLLIRVASLTSGTPLTLRGPGIESTQRIALDGLPEHFWLERAELAPLFPCGIDCYFVCGDALMGLPRTTQVELN</sequence>
<dbReference type="PIRSF" id="PIRSF020680">
    <property type="entry name" value="PhnH"/>
    <property type="match status" value="1"/>
</dbReference>